<dbReference type="Pfam" id="PF00903">
    <property type="entry name" value="Glyoxalase"/>
    <property type="match status" value="1"/>
</dbReference>
<evidence type="ECO:0000259" key="3">
    <source>
        <dbReference type="PROSITE" id="PS51819"/>
    </source>
</evidence>
<feature type="binding site" evidence="2">
    <location>
        <position position="239"/>
    </location>
    <ligand>
        <name>a divalent metal cation</name>
        <dbReference type="ChEBI" id="CHEBI:60240"/>
        <note>catalytic</note>
    </ligand>
</feature>
<dbReference type="Pfam" id="PF14696">
    <property type="entry name" value="Glyoxalase_5"/>
    <property type="match status" value="1"/>
</dbReference>
<dbReference type="UniPathway" id="UPA00088"/>
<dbReference type="SUPFAM" id="SSF51658">
    <property type="entry name" value="Xylose isomerase-like"/>
    <property type="match status" value="1"/>
</dbReference>
<evidence type="ECO:0000313" key="5">
    <source>
        <dbReference type="Proteomes" id="UP000250028"/>
    </source>
</evidence>
<name>A0A2Y8ZKT7_9MICO</name>
<comment type="function">
    <text evidence="2">Catalyzes the conversion of 3-dehydroshikimate to protocatechuate (3,4-dihydroxybenzoate), a common intermediate of quinate and shikimate degradation pathways.</text>
</comment>
<dbReference type="InterPro" id="IPR050312">
    <property type="entry name" value="IolE/XylAMocC-like"/>
</dbReference>
<keyword evidence="5" id="KW-1185">Reference proteome</keyword>
<comment type="similarity">
    <text evidence="2">Belongs to the bacterial two-domain DSD family.</text>
</comment>
<dbReference type="GO" id="GO:0046279">
    <property type="term" value="P:3,4-dihydroxybenzoate biosynthetic process"/>
    <property type="evidence" value="ECO:0007669"/>
    <property type="project" value="UniProtKB-UniRule"/>
</dbReference>
<dbReference type="SUPFAM" id="SSF54593">
    <property type="entry name" value="Glyoxalase/Bleomycin resistance protein/Dihydroxybiphenyl dioxygenase"/>
    <property type="match status" value="1"/>
</dbReference>
<reference evidence="5" key="1">
    <citation type="submission" date="2016-10" db="EMBL/GenBank/DDBJ databases">
        <authorList>
            <person name="Varghese N."/>
            <person name="Submissions S."/>
        </authorList>
    </citation>
    <scope>NUCLEOTIDE SEQUENCE [LARGE SCALE GENOMIC DNA]</scope>
    <source>
        <strain evidence="5">DSM 22951</strain>
    </source>
</reference>
<dbReference type="InterPro" id="IPR013022">
    <property type="entry name" value="Xyl_isomerase-like_TIM-brl"/>
</dbReference>
<dbReference type="Gene3D" id="3.10.180.10">
    <property type="entry name" value="2,3-Dihydroxybiphenyl 1,2-Dioxygenase, domain 1"/>
    <property type="match status" value="2"/>
</dbReference>
<dbReference type="EC" id="4.2.1.118" evidence="2"/>
<feature type="binding site" evidence="2">
    <location>
        <position position="134"/>
    </location>
    <ligand>
        <name>a divalent metal cation</name>
        <dbReference type="ChEBI" id="CHEBI:60240"/>
        <note>catalytic</note>
    </ligand>
</feature>
<comment type="caution">
    <text evidence="2">Lacks conserved residue(s) required for the propagation of feature annotation.</text>
</comment>
<evidence type="ECO:0000256" key="2">
    <source>
        <dbReference type="HAMAP-Rule" id="MF_02238"/>
    </source>
</evidence>
<protein>
    <recommendedName>
        <fullName evidence="2">3-dehydroshikimate dehydratase</fullName>
        <shortName evidence="2">DSD</shortName>
        <ecNumber evidence="2">4.2.1.118</ecNumber>
    </recommendedName>
</protein>
<dbReference type="GO" id="GO:0046565">
    <property type="term" value="F:3-dehydroshikimate dehydratase activity"/>
    <property type="evidence" value="ECO:0007669"/>
    <property type="project" value="UniProtKB-UniRule"/>
</dbReference>
<comment type="pathway">
    <text evidence="2">Aromatic compound metabolism; 3,4-dihydroxybenzoate biosynthesis.</text>
</comment>
<dbReference type="Gene3D" id="3.20.20.150">
    <property type="entry name" value="Divalent-metal-dependent TIM barrel enzymes"/>
    <property type="match status" value="1"/>
</dbReference>
<keyword evidence="4" id="KW-0670">Pyruvate</keyword>
<dbReference type="GO" id="GO:0046872">
    <property type="term" value="F:metal ion binding"/>
    <property type="evidence" value="ECO:0007669"/>
    <property type="project" value="UniProtKB-UniRule"/>
</dbReference>
<dbReference type="InterPro" id="IPR004360">
    <property type="entry name" value="Glyas_Fos-R_dOase_dom"/>
</dbReference>
<dbReference type="EMBL" id="UESZ01000001">
    <property type="protein sequence ID" value="SSA33031.1"/>
    <property type="molecule type" value="Genomic_DNA"/>
</dbReference>
<feature type="domain" description="VOC" evidence="3">
    <location>
        <begin position="438"/>
        <end position="580"/>
    </location>
</feature>
<feature type="binding site" evidence="2">
    <location>
        <position position="191"/>
    </location>
    <ligand>
        <name>a divalent metal cation</name>
        <dbReference type="ChEBI" id="CHEBI:60240"/>
        <note>catalytic</note>
    </ligand>
</feature>
<dbReference type="PANTHER" id="PTHR12110:SF21">
    <property type="entry name" value="XYLOSE ISOMERASE-LIKE TIM BARREL DOMAIN-CONTAINING PROTEIN"/>
    <property type="match status" value="1"/>
</dbReference>
<dbReference type="InterPro" id="IPR043700">
    <property type="entry name" value="DSD"/>
</dbReference>
<dbReference type="InterPro" id="IPR037523">
    <property type="entry name" value="VOC_core"/>
</dbReference>
<sequence length="617" mass="66667">MHQSIATVSVSGGLADKLSAIAAAKFDGIEIFDQDLISSPLSPAQVADRCAELGLSIDLFQPVRDVEGVAPQAFAAVEHRLRVKLTVMRDLGVTTLLACSNTLPGAIDDPDLSAEQLHRLGELAADQGCRIAFEALAWGRHVSRIGQAWDIVQRADHPAVTVAVDTFHMLARGDGAEALEHIPGDQIGFLQVADAPVLGMDVLQWSRHHRVFPGQGGFDLAPLVAKVFEVGYRGPLSLEVFSDVIREADASITALDAKRSLLHLEEELRRHWAAAGVARPRIGLFDPPPVPSDPEVGFIEIATEPAQLDVLLTAAGFRVAGRHRSKPVTWWANGGANLLTNESTPDTDRWVADQPRPTVTGVGLQVDDVSGFTGRREALLWPALPLRRGEGEAPLAGVDSPAGIHYFVSGQPGTREDWRLDFVPERIPRPAGEGAWSALDHLGYPVAFDVSEAEISFYRTLFGLLPGDVSEFIDPRGRLRSRVMHSDASSARVVLNVTEGHFAAPRRGLNQLAFGCSDVLAASTAMRAAGVPLLAVPANYYVDLDARFDLPEEQLAQWREAGVMYDRDESGGELLHVYTDRIAGAFYVELVQRSGGYDGYGAAGTPVRLAAQRDIEL</sequence>
<comment type="catalytic activity">
    <reaction evidence="2">
        <text>3-dehydroshikimate = 3,4-dihydroxybenzoate + H2O</text>
        <dbReference type="Rhea" id="RHEA:24848"/>
        <dbReference type="ChEBI" id="CHEBI:15377"/>
        <dbReference type="ChEBI" id="CHEBI:16630"/>
        <dbReference type="ChEBI" id="CHEBI:36241"/>
        <dbReference type="EC" id="4.2.1.118"/>
    </reaction>
</comment>
<keyword evidence="2" id="KW-0456">Lyase</keyword>
<dbReference type="OrthoDB" id="9780241at2"/>
<dbReference type="PROSITE" id="PS51819">
    <property type="entry name" value="VOC"/>
    <property type="match status" value="1"/>
</dbReference>
<dbReference type="RefSeq" id="WP_109683780.1">
    <property type="nucleotide sequence ID" value="NZ_QGDN01000001.1"/>
</dbReference>
<keyword evidence="4" id="KW-0223">Dioxygenase</keyword>
<dbReference type="PANTHER" id="PTHR12110">
    <property type="entry name" value="HYDROXYPYRUVATE ISOMERASE"/>
    <property type="match status" value="1"/>
</dbReference>
<comment type="cofactor">
    <cofactor evidence="2">
        <name>a divalent metal cation</name>
        <dbReference type="ChEBI" id="CHEBI:60240"/>
    </cofactor>
</comment>
<proteinExistence type="inferred from homology"/>
<dbReference type="GO" id="GO:0051213">
    <property type="term" value="F:dioxygenase activity"/>
    <property type="evidence" value="ECO:0007669"/>
    <property type="project" value="UniProtKB-KW"/>
</dbReference>
<keyword evidence="2" id="KW-0479">Metal-binding</keyword>
<feature type="binding site" evidence="2">
    <location>
        <position position="165"/>
    </location>
    <ligand>
        <name>a divalent metal cation</name>
        <dbReference type="ChEBI" id="CHEBI:60240"/>
        <note>catalytic</note>
    </ligand>
</feature>
<evidence type="ECO:0000256" key="1">
    <source>
        <dbReference type="ARBA" id="ARBA00023277"/>
    </source>
</evidence>
<keyword evidence="4" id="KW-0560">Oxidoreductase</keyword>
<dbReference type="AlphaFoldDB" id="A0A2Y8ZKT7"/>
<dbReference type="InterPro" id="IPR036237">
    <property type="entry name" value="Xyl_isomerase-like_sf"/>
</dbReference>
<dbReference type="InterPro" id="IPR029068">
    <property type="entry name" value="Glyas_Bleomycin-R_OHBP_Dase"/>
</dbReference>
<gene>
    <name evidence="4" type="ORF">SAMN04489750_0302</name>
</gene>
<organism evidence="4 5">
    <name type="scientific">Branchiibius hedensis</name>
    <dbReference type="NCBI Taxonomy" id="672460"/>
    <lineage>
        <taxon>Bacteria</taxon>
        <taxon>Bacillati</taxon>
        <taxon>Actinomycetota</taxon>
        <taxon>Actinomycetes</taxon>
        <taxon>Micrococcales</taxon>
        <taxon>Dermacoccaceae</taxon>
        <taxon>Branchiibius</taxon>
    </lineage>
</organism>
<dbReference type="Pfam" id="PF01261">
    <property type="entry name" value="AP_endonuc_2"/>
    <property type="match status" value="1"/>
</dbReference>
<evidence type="ECO:0000313" key="4">
    <source>
        <dbReference type="EMBL" id="SSA33031.1"/>
    </source>
</evidence>
<keyword evidence="1" id="KW-0119">Carbohydrate metabolism</keyword>
<dbReference type="HAMAP" id="MF_02238">
    <property type="entry name" value="DSD"/>
    <property type="match status" value="1"/>
</dbReference>
<accession>A0A2Y8ZKT7</accession>
<dbReference type="Proteomes" id="UP000250028">
    <property type="component" value="Unassembled WGS sequence"/>
</dbReference>